<protein>
    <submittedName>
        <fullName evidence="1">Uncharacterized protein</fullName>
    </submittedName>
</protein>
<dbReference type="AlphaFoldDB" id="A0A139KBX3"/>
<dbReference type="Proteomes" id="UP000462376">
    <property type="component" value="Unassembled WGS sequence"/>
</dbReference>
<dbReference type="EMBL" id="WCTL01000001">
    <property type="protein sequence ID" value="KAB4241193.1"/>
    <property type="molecule type" value="Genomic_DNA"/>
</dbReference>
<comment type="caution">
    <text evidence="1">The sequence shown here is derived from an EMBL/GenBank/DDBJ whole genome shotgun (WGS) entry which is preliminary data.</text>
</comment>
<reference evidence="1 2" key="1">
    <citation type="journal article" date="2019" name="Nat. Med.">
        <title>A library of human gut bacterial isolates paired with longitudinal multiomics data enables mechanistic microbiome research.</title>
        <authorList>
            <person name="Poyet M."/>
            <person name="Groussin M."/>
            <person name="Gibbons S.M."/>
            <person name="Avila-Pacheco J."/>
            <person name="Jiang X."/>
            <person name="Kearney S.M."/>
            <person name="Perrotta A.R."/>
            <person name="Berdy B."/>
            <person name="Zhao S."/>
            <person name="Lieberman T.D."/>
            <person name="Swanson P.K."/>
            <person name="Smith M."/>
            <person name="Roesemann S."/>
            <person name="Alexander J.E."/>
            <person name="Rich S.A."/>
            <person name="Livny J."/>
            <person name="Vlamakis H."/>
            <person name="Clish C."/>
            <person name="Bullock K."/>
            <person name="Deik A."/>
            <person name="Scott J."/>
            <person name="Pierce K.A."/>
            <person name="Xavier R.J."/>
            <person name="Alm E.J."/>
        </authorList>
    </citation>
    <scope>NUCLEOTIDE SEQUENCE [LARGE SCALE GENOMIC DNA]</scope>
    <source>
        <strain evidence="1 2">BIOML-A5</strain>
    </source>
</reference>
<name>A0A139KBX3_BACUN</name>
<evidence type="ECO:0000313" key="2">
    <source>
        <dbReference type="Proteomes" id="UP000462376"/>
    </source>
</evidence>
<proteinExistence type="predicted"/>
<sequence>MGIVLELYELKNLCKDMAELGAANYAKMVFPAKDLISQREAYKSFGEARVKRWVRQQLVHPTRNGAEKRSKILYSRAELLTIEKTEKIDTYINKL</sequence>
<evidence type="ECO:0000313" key="1">
    <source>
        <dbReference type="EMBL" id="KAB4241193.1"/>
    </source>
</evidence>
<gene>
    <name evidence="1" type="ORF">GAP47_00785</name>
</gene>
<accession>A0A139KBX3</accession>
<organism evidence="1 2">
    <name type="scientific">Bacteroides uniformis</name>
    <dbReference type="NCBI Taxonomy" id="820"/>
    <lineage>
        <taxon>Bacteria</taxon>
        <taxon>Pseudomonadati</taxon>
        <taxon>Bacteroidota</taxon>
        <taxon>Bacteroidia</taxon>
        <taxon>Bacteroidales</taxon>
        <taxon>Bacteroidaceae</taxon>
        <taxon>Bacteroides</taxon>
    </lineage>
</organism>
<dbReference type="RefSeq" id="WP_021971513.1">
    <property type="nucleotide sequence ID" value="NZ_CAXTGW010000013.1"/>
</dbReference>